<reference evidence="1" key="1">
    <citation type="submission" date="2021-01" db="EMBL/GenBank/DDBJ databases">
        <authorList>
            <person name="Kaushik A."/>
        </authorList>
    </citation>
    <scope>NUCLEOTIDE SEQUENCE</scope>
    <source>
        <strain evidence="1">AG6-10EEA</strain>
    </source>
</reference>
<sequence>MELSKGPHPIWGETLFDYPGLFVSRFYNEGYKAELGCTSDFKEQLQVVRNNPLEVTACFLEDVLRRSRTWDVYEEFTGQEPIIDLMDLLDYYCDNHKMFSHYYGFLCIQLLTTVMYAGILDAPGRHCFRDKILSDISKQHDNSYHMADFGSGILWVAMQDPSEDMYRSMLVEAGDDTDGRSYLFQNLGGFDSQDALFILEGLWTDRKAFMILCDAIGDEMPGWSILLIAIWHHIRGLDDPNMLLKRLRNLLLRYALIVPDMEFSLVIAIAEKIEAVVPGAEDHANELPPVDADDCRNMLRAFKKYLNSTRACQDPGHIMSAPFSLVYRNTLLLLPDEVPPLIGAVIERVWKILADDTSSMKSRIITSFGYALNAMWAMCLVIHVRDQTRKQRRAAAVAWTELMRDVHFIELMGRLCSVLVLSTGEGGREFLITSEQLKEFTECVDDLMEVLKEIADGWDVGQLEDLHQTWDRVFRYIDLQLILLPQTKSERHSSSSPIVWMDYVDPIACANGVAGSITVLSVASLYTGVITSQERIGAIVLVMSTKQFRSPSTSIYNIKLL</sequence>
<proteinExistence type="predicted"/>
<protein>
    <submittedName>
        <fullName evidence="1">Uncharacterized protein</fullName>
    </submittedName>
</protein>
<comment type="caution">
    <text evidence="1">The sequence shown here is derived from an EMBL/GenBank/DDBJ whole genome shotgun (WGS) entry which is preliminary data.</text>
</comment>
<evidence type="ECO:0000313" key="2">
    <source>
        <dbReference type="Proteomes" id="UP000663853"/>
    </source>
</evidence>
<name>A0A8H3DRT6_9AGAM</name>
<accession>A0A8H3DRT6</accession>
<dbReference type="EMBL" id="CAJMXA010004061">
    <property type="protein sequence ID" value="CAE6533331.1"/>
    <property type="molecule type" value="Genomic_DNA"/>
</dbReference>
<organism evidence="1 2">
    <name type="scientific">Rhizoctonia solani</name>
    <dbReference type="NCBI Taxonomy" id="456999"/>
    <lineage>
        <taxon>Eukaryota</taxon>
        <taxon>Fungi</taxon>
        <taxon>Dikarya</taxon>
        <taxon>Basidiomycota</taxon>
        <taxon>Agaricomycotina</taxon>
        <taxon>Agaricomycetes</taxon>
        <taxon>Cantharellales</taxon>
        <taxon>Ceratobasidiaceae</taxon>
        <taxon>Rhizoctonia</taxon>
    </lineage>
</organism>
<gene>
    <name evidence="1" type="ORF">RDB_LOCUS172508</name>
</gene>
<dbReference type="Proteomes" id="UP000663853">
    <property type="component" value="Unassembled WGS sequence"/>
</dbReference>
<dbReference type="AlphaFoldDB" id="A0A8H3DRT6"/>
<evidence type="ECO:0000313" key="1">
    <source>
        <dbReference type="EMBL" id="CAE6533331.1"/>
    </source>
</evidence>